<dbReference type="Proteomes" id="UP000824219">
    <property type="component" value="Linkage Group LG13"/>
</dbReference>
<feature type="region of interest" description="Disordered" evidence="1">
    <location>
        <begin position="26"/>
        <end position="52"/>
    </location>
</feature>
<name>A0A9D3NN10_9TELE</name>
<dbReference type="EMBL" id="JAHKSW010000013">
    <property type="protein sequence ID" value="KAG7325212.1"/>
    <property type="molecule type" value="Genomic_DNA"/>
</dbReference>
<accession>A0A9D3NN10</accession>
<evidence type="ECO:0000256" key="1">
    <source>
        <dbReference type="SAM" id="MobiDB-lite"/>
    </source>
</evidence>
<reference evidence="2 3" key="1">
    <citation type="submission" date="2021-06" db="EMBL/GenBank/DDBJ databases">
        <title>Chromosome-level genome assembly of the red-tail catfish (Hemibagrus wyckioides).</title>
        <authorList>
            <person name="Shao F."/>
        </authorList>
    </citation>
    <scope>NUCLEOTIDE SEQUENCE [LARGE SCALE GENOMIC DNA]</scope>
    <source>
        <strain evidence="2">EC202008001</strain>
        <tissue evidence="2">Blood</tissue>
    </source>
</reference>
<dbReference type="AlphaFoldDB" id="A0A9D3NN10"/>
<sequence length="118" mass="13349">MSSGLFLCAQDVLSHLRLFLYTRSRTENDQSAPTSECPSANKNESVEFSKPSRHLPSVLTEVSEEEEEEEDVVCLFRVRCGFIRRLANEQAVDIKEVKKITGWILALRIFTSETAVSP</sequence>
<comment type="caution">
    <text evidence="2">The sequence shown here is derived from an EMBL/GenBank/DDBJ whole genome shotgun (WGS) entry which is preliminary data.</text>
</comment>
<evidence type="ECO:0000313" key="2">
    <source>
        <dbReference type="EMBL" id="KAG7325212.1"/>
    </source>
</evidence>
<evidence type="ECO:0000313" key="3">
    <source>
        <dbReference type="Proteomes" id="UP000824219"/>
    </source>
</evidence>
<keyword evidence="3" id="KW-1185">Reference proteome</keyword>
<organism evidence="2 3">
    <name type="scientific">Hemibagrus wyckioides</name>
    <dbReference type="NCBI Taxonomy" id="337641"/>
    <lineage>
        <taxon>Eukaryota</taxon>
        <taxon>Metazoa</taxon>
        <taxon>Chordata</taxon>
        <taxon>Craniata</taxon>
        <taxon>Vertebrata</taxon>
        <taxon>Euteleostomi</taxon>
        <taxon>Actinopterygii</taxon>
        <taxon>Neopterygii</taxon>
        <taxon>Teleostei</taxon>
        <taxon>Ostariophysi</taxon>
        <taxon>Siluriformes</taxon>
        <taxon>Bagridae</taxon>
        <taxon>Hemibagrus</taxon>
    </lineage>
</organism>
<gene>
    <name evidence="2" type="ORF">KOW79_011528</name>
</gene>
<protein>
    <submittedName>
        <fullName evidence="2">Uncharacterized protein</fullName>
    </submittedName>
</protein>
<feature type="compositionally biased region" description="Polar residues" evidence="1">
    <location>
        <begin position="29"/>
        <end position="43"/>
    </location>
</feature>
<proteinExistence type="predicted"/>